<dbReference type="FunFam" id="2.60.120.10:FF:000061">
    <property type="entry name" value="Potassium voltage-gated channel subfamily H member 3"/>
    <property type="match status" value="1"/>
</dbReference>
<evidence type="ECO:0000256" key="8">
    <source>
        <dbReference type="ARBA" id="ARBA00022989"/>
    </source>
</evidence>
<feature type="transmembrane region" description="Helical" evidence="15">
    <location>
        <begin position="312"/>
        <end position="330"/>
    </location>
</feature>
<dbReference type="Proteomes" id="UP000437017">
    <property type="component" value="Unassembled WGS sequence"/>
</dbReference>
<dbReference type="InterPro" id="IPR018490">
    <property type="entry name" value="cNMP-bd_dom_sf"/>
</dbReference>
<gene>
    <name evidence="19" type="ORF">E2I00_006245</name>
</gene>
<keyword evidence="2" id="KW-0813">Transport</keyword>
<evidence type="ECO:0000256" key="6">
    <source>
        <dbReference type="ARBA" id="ARBA00022882"/>
    </source>
</evidence>
<evidence type="ECO:0000259" key="16">
    <source>
        <dbReference type="PROSITE" id="PS50042"/>
    </source>
</evidence>
<sequence>SNFVLGNAQVAGLFPVVYCSDGFCDLTGFSRAEVMQRGCACSFLYGPDTSELVRHQIRKALDEHKEFKAELILYRKSGLPFWCLLDVIPIKNEKGEVALFLVSHKDISDTKNRGGPDSWKETGGGRRRYGRAGAKGFNANRRRSRAGVFGEKPNLPEYKVAAIRKSPFILLHCGSLRATWDGFILLATLYVAVTVPYSVCVSTAREPSAARGPPSVCDLAVEVLFILGWLQELARRLETPYYLVGRSPAIGNTSGQSDNCSSSGSEANRTGPELLGGPSLRSAYITSLYFALSSLTSVGFGNVSANTDTEKIFSICTMLIGALMHAVVFGNPLKQRMLEYFQATWAVNNGIDTTELLQSLPDELRADIAMHLHKEVLQLPLFEAASRGCLRALSLALRPAFCTPGEYLIHQGDALQALYFVCSGSMEVLKGGTVLAILGKGDLIGCELPRREQVVKANADGNETGLRGVDTSSLSGDNTLMSTLEEKETDGEQGPTASPAPADEPSSPLLSPSCTSSSSAAKLLSPHLSPRVVDGIEDGCGSDQPKFSFRVRRSGPECSSSPSPGPGTGARVRGEAAQGVSPCLEDRTRDRHKGSFLRGKHKPVCPRPPGGLHRIQQLRPGQASVVCAKWAEAWTPHCLRSPALAGNPTLLSTENSLRTVPLGPSEVRNTDMLDKLRQAVMELSEQVQQMREGLQSLRQAVQLILAPQGEGPCPRALEMVLIGCHGSGTVQWTQEEGTGV</sequence>
<evidence type="ECO:0000256" key="5">
    <source>
        <dbReference type="ARBA" id="ARBA00022826"/>
    </source>
</evidence>
<dbReference type="InterPro" id="IPR000595">
    <property type="entry name" value="cNMP-bd_dom"/>
</dbReference>
<dbReference type="CDD" id="cd00130">
    <property type="entry name" value="PAS"/>
    <property type="match status" value="1"/>
</dbReference>
<evidence type="ECO:0000256" key="4">
    <source>
        <dbReference type="ARBA" id="ARBA00022692"/>
    </source>
</evidence>
<dbReference type="SUPFAM" id="SSF51206">
    <property type="entry name" value="cAMP-binding domain-like"/>
    <property type="match status" value="1"/>
</dbReference>
<keyword evidence="10 15" id="KW-0472">Membrane</keyword>
<dbReference type="Pfam" id="PF13426">
    <property type="entry name" value="PAS_9"/>
    <property type="match status" value="1"/>
</dbReference>
<protein>
    <submittedName>
        <fullName evidence="19">Uncharacterized protein</fullName>
    </submittedName>
</protein>
<dbReference type="SUPFAM" id="SSF81324">
    <property type="entry name" value="Voltage-gated potassium channels"/>
    <property type="match status" value="1"/>
</dbReference>
<dbReference type="InterPro" id="IPR001610">
    <property type="entry name" value="PAC"/>
</dbReference>
<dbReference type="GO" id="GO:0005249">
    <property type="term" value="F:voltage-gated potassium channel activity"/>
    <property type="evidence" value="ECO:0007669"/>
    <property type="project" value="TreeGrafter"/>
</dbReference>
<keyword evidence="3" id="KW-0633">Potassium transport</keyword>
<feature type="domain" description="PAC" evidence="18">
    <location>
        <begin position="67"/>
        <end position="119"/>
    </location>
</feature>
<keyword evidence="20" id="KW-1185">Reference proteome</keyword>
<dbReference type="PROSITE" id="PS50113">
    <property type="entry name" value="PAC"/>
    <property type="match status" value="1"/>
</dbReference>
<dbReference type="InterPro" id="IPR035965">
    <property type="entry name" value="PAS-like_dom_sf"/>
</dbReference>
<comment type="caution">
    <text evidence="19">The sequence shown here is derived from an EMBL/GenBank/DDBJ whole genome shotgun (WGS) entry which is preliminary data.</text>
</comment>
<evidence type="ECO:0000256" key="15">
    <source>
        <dbReference type="SAM" id="Phobius"/>
    </source>
</evidence>
<keyword evidence="9" id="KW-0406">Ion transport</keyword>
<dbReference type="InterPro" id="IPR013099">
    <property type="entry name" value="K_chnl_dom"/>
</dbReference>
<evidence type="ECO:0000256" key="10">
    <source>
        <dbReference type="ARBA" id="ARBA00023136"/>
    </source>
</evidence>
<evidence type="ECO:0000313" key="20">
    <source>
        <dbReference type="Proteomes" id="UP000437017"/>
    </source>
</evidence>
<feature type="compositionally biased region" description="Low complexity" evidence="14">
    <location>
        <begin position="254"/>
        <end position="265"/>
    </location>
</feature>
<evidence type="ECO:0000256" key="11">
    <source>
        <dbReference type="ARBA" id="ARBA00023303"/>
    </source>
</evidence>
<keyword evidence="6" id="KW-0851">Voltage-gated channel</keyword>
<dbReference type="SMART" id="SM00086">
    <property type="entry name" value="PAC"/>
    <property type="match status" value="1"/>
</dbReference>
<dbReference type="Pfam" id="PF07885">
    <property type="entry name" value="Ion_trans_2"/>
    <property type="match status" value="1"/>
</dbReference>
<dbReference type="InterPro" id="IPR050818">
    <property type="entry name" value="KCNH_animal-type"/>
</dbReference>
<comment type="catalytic activity">
    <reaction evidence="12">
        <text>K(+)(in) = K(+)(out)</text>
        <dbReference type="Rhea" id="RHEA:29463"/>
        <dbReference type="ChEBI" id="CHEBI:29103"/>
    </reaction>
</comment>
<evidence type="ECO:0000256" key="12">
    <source>
        <dbReference type="ARBA" id="ARBA00034430"/>
    </source>
</evidence>
<feature type="compositionally biased region" description="Low complexity" evidence="14">
    <location>
        <begin position="497"/>
        <end position="530"/>
    </location>
</feature>
<feature type="region of interest" description="Disordered" evidence="14">
    <location>
        <begin position="253"/>
        <end position="272"/>
    </location>
</feature>
<evidence type="ECO:0000256" key="2">
    <source>
        <dbReference type="ARBA" id="ARBA00022448"/>
    </source>
</evidence>
<evidence type="ECO:0000256" key="13">
    <source>
        <dbReference type="SAM" id="Coils"/>
    </source>
</evidence>
<dbReference type="InterPro" id="IPR014710">
    <property type="entry name" value="RmlC-like_jellyroll"/>
</dbReference>
<evidence type="ECO:0000256" key="3">
    <source>
        <dbReference type="ARBA" id="ARBA00022538"/>
    </source>
</evidence>
<dbReference type="AlphaFoldDB" id="A0A643CGA0"/>
<dbReference type="GO" id="GO:0005886">
    <property type="term" value="C:plasma membrane"/>
    <property type="evidence" value="ECO:0007669"/>
    <property type="project" value="TreeGrafter"/>
</dbReference>
<keyword evidence="4 15" id="KW-0812">Transmembrane</keyword>
<dbReference type="InterPro" id="IPR000700">
    <property type="entry name" value="PAS-assoc_C"/>
</dbReference>
<feature type="non-terminal residue" evidence="19">
    <location>
        <position position="1"/>
    </location>
</feature>
<dbReference type="CDD" id="cd00038">
    <property type="entry name" value="CAP_ED"/>
    <property type="match status" value="1"/>
</dbReference>
<keyword evidence="8 15" id="KW-1133">Transmembrane helix</keyword>
<name>A0A643CGA0_BALPH</name>
<feature type="coiled-coil region" evidence="13">
    <location>
        <begin position="673"/>
        <end position="700"/>
    </location>
</feature>
<evidence type="ECO:0000256" key="9">
    <source>
        <dbReference type="ARBA" id="ARBA00023065"/>
    </source>
</evidence>
<evidence type="ECO:0000256" key="7">
    <source>
        <dbReference type="ARBA" id="ARBA00022958"/>
    </source>
</evidence>
<dbReference type="Gene3D" id="2.60.120.10">
    <property type="entry name" value="Jelly Rolls"/>
    <property type="match status" value="1"/>
</dbReference>
<dbReference type="Pfam" id="PF00027">
    <property type="entry name" value="cNMP_binding"/>
    <property type="match status" value="1"/>
</dbReference>
<dbReference type="GO" id="GO:0034702">
    <property type="term" value="C:monoatomic ion channel complex"/>
    <property type="evidence" value="ECO:0007669"/>
    <property type="project" value="UniProtKB-KW"/>
</dbReference>
<feature type="domain" description="PAS" evidence="17">
    <location>
        <begin position="16"/>
        <end position="64"/>
    </location>
</feature>
<dbReference type="OrthoDB" id="426293at2759"/>
<dbReference type="InterPro" id="IPR000014">
    <property type="entry name" value="PAS"/>
</dbReference>
<dbReference type="GO" id="GO:0042391">
    <property type="term" value="P:regulation of membrane potential"/>
    <property type="evidence" value="ECO:0007669"/>
    <property type="project" value="TreeGrafter"/>
</dbReference>
<keyword evidence="5" id="KW-0631">Potassium channel</keyword>
<feature type="region of interest" description="Disordered" evidence="14">
    <location>
        <begin position="485"/>
        <end position="590"/>
    </location>
</feature>
<organism evidence="19 20">
    <name type="scientific">Balaenoptera physalus</name>
    <name type="common">Fin whale</name>
    <name type="synonym">Balaena physalus</name>
    <dbReference type="NCBI Taxonomy" id="9770"/>
    <lineage>
        <taxon>Eukaryota</taxon>
        <taxon>Metazoa</taxon>
        <taxon>Chordata</taxon>
        <taxon>Craniata</taxon>
        <taxon>Vertebrata</taxon>
        <taxon>Euteleostomi</taxon>
        <taxon>Mammalia</taxon>
        <taxon>Eutheria</taxon>
        <taxon>Laurasiatheria</taxon>
        <taxon>Artiodactyla</taxon>
        <taxon>Whippomorpha</taxon>
        <taxon>Cetacea</taxon>
        <taxon>Mysticeti</taxon>
        <taxon>Balaenopteridae</taxon>
        <taxon>Balaenoptera</taxon>
    </lineage>
</organism>
<accession>A0A643CGA0</accession>
<evidence type="ECO:0000256" key="14">
    <source>
        <dbReference type="SAM" id="MobiDB-lite"/>
    </source>
</evidence>
<feature type="domain" description="Cyclic nucleotide-binding" evidence="16">
    <location>
        <begin position="381"/>
        <end position="445"/>
    </location>
</feature>
<keyword evidence="11" id="KW-0407">Ion channel</keyword>
<dbReference type="NCBIfam" id="TIGR00229">
    <property type="entry name" value="sensory_box"/>
    <property type="match status" value="1"/>
</dbReference>
<evidence type="ECO:0000259" key="18">
    <source>
        <dbReference type="PROSITE" id="PS50113"/>
    </source>
</evidence>
<dbReference type="Gene3D" id="3.30.450.20">
    <property type="entry name" value="PAS domain"/>
    <property type="match status" value="1"/>
</dbReference>
<dbReference type="PANTHER" id="PTHR10217:SF481">
    <property type="entry name" value="POTASSIUM VOLTAGE-GATED CHANNEL SUBFAMILY H MEMBER 3"/>
    <property type="match status" value="1"/>
</dbReference>
<dbReference type="PROSITE" id="PS50112">
    <property type="entry name" value="PAS"/>
    <property type="match status" value="1"/>
</dbReference>
<comment type="subcellular location">
    <subcellularLocation>
        <location evidence="1">Membrane</location>
        <topology evidence="1">Multi-pass membrane protein</topology>
    </subcellularLocation>
</comment>
<evidence type="ECO:0000259" key="17">
    <source>
        <dbReference type="PROSITE" id="PS50112"/>
    </source>
</evidence>
<dbReference type="EMBL" id="SGJD01001606">
    <property type="protein sequence ID" value="KAB0399189.1"/>
    <property type="molecule type" value="Genomic_DNA"/>
</dbReference>
<dbReference type="PANTHER" id="PTHR10217">
    <property type="entry name" value="VOLTAGE AND LIGAND GATED POTASSIUM CHANNEL"/>
    <property type="match status" value="1"/>
</dbReference>
<evidence type="ECO:0000256" key="1">
    <source>
        <dbReference type="ARBA" id="ARBA00004141"/>
    </source>
</evidence>
<dbReference type="PROSITE" id="PS50042">
    <property type="entry name" value="CNMP_BINDING_3"/>
    <property type="match status" value="1"/>
</dbReference>
<dbReference type="FunFam" id="3.30.450.20:FF:000001">
    <property type="entry name" value="Potassium voltage-gated channel subfamily H member 7"/>
    <property type="match status" value="1"/>
</dbReference>
<reference evidence="19 20" key="1">
    <citation type="journal article" date="2019" name="PLoS ONE">
        <title>Genomic analyses reveal an absence of contemporary introgressive admixture between fin whales and blue whales, despite known hybrids.</title>
        <authorList>
            <person name="Westbury M.V."/>
            <person name="Petersen B."/>
            <person name="Lorenzen E.D."/>
        </authorList>
    </citation>
    <scope>NUCLEOTIDE SEQUENCE [LARGE SCALE GENOMIC DNA]</scope>
    <source>
        <strain evidence="19">FinWhale-01</strain>
    </source>
</reference>
<dbReference type="SMART" id="SM00100">
    <property type="entry name" value="cNMP"/>
    <property type="match status" value="1"/>
</dbReference>
<keyword evidence="7" id="KW-0630">Potassium</keyword>
<keyword evidence="13" id="KW-0175">Coiled coil</keyword>
<proteinExistence type="predicted"/>
<evidence type="ECO:0000313" key="19">
    <source>
        <dbReference type="EMBL" id="KAB0399189.1"/>
    </source>
</evidence>
<dbReference type="Gene3D" id="1.10.287.70">
    <property type="match status" value="1"/>
</dbReference>
<dbReference type="SUPFAM" id="SSF55785">
    <property type="entry name" value="PYP-like sensor domain (PAS domain)"/>
    <property type="match status" value="1"/>
</dbReference>